<organism evidence="2 3">
    <name type="scientific">Marinactinospora thermotolerans DSM 45154</name>
    <dbReference type="NCBI Taxonomy" id="1122192"/>
    <lineage>
        <taxon>Bacteria</taxon>
        <taxon>Bacillati</taxon>
        <taxon>Actinomycetota</taxon>
        <taxon>Actinomycetes</taxon>
        <taxon>Streptosporangiales</taxon>
        <taxon>Nocardiopsidaceae</taxon>
        <taxon>Marinactinospora</taxon>
    </lineage>
</organism>
<gene>
    <name evidence="2" type="ORF">SAMN02745673_02992</name>
</gene>
<protein>
    <submittedName>
        <fullName evidence="2">Uncharacterized protein</fullName>
    </submittedName>
</protein>
<accession>A0A1T4RU79</accession>
<name>A0A1T4RU79_9ACTN</name>
<evidence type="ECO:0000256" key="1">
    <source>
        <dbReference type="SAM" id="MobiDB-lite"/>
    </source>
</evidence>
<dbReference type="AlphaFoldDB" id="A0A1T4RU79"/>
<feature type="region of interest" description="Disordered" evidence="1">
    <location>
        <begin position="16"/>
        <end position="35"/>
    </location>
</feature>
<dbReference type="Proteomes" id="UP000190637">
    <property type="component" value="Unassembled WGS sequence"/>
</dbReference>
<keyword evidence="3" id="KW-1185">Reference proteome</keyword>
<evidence type="ECO:0000313" key="2">
    <source>
        <dbReference type="EMBL" id="SKA19525.1"/>
    </source>
</evidence>
<evidence type="ECO:0000313" key="3">
    <source>
        <dbReference type="Proteomes" id="UP000190637"/>
    </source>
</evidence>
<sequence>MALPGLLAAARRAPAVPFGSGLSGQSLGDEEGPLL</sequence>
<proteinExistence type="predicted"/>
<reference evidence="2 3" key="1">
    <citation type="submission" date="2017-02" db="EMBL/GenBank/DDBJ databases">
        <authorList>
            <person name="Peterson S.W."/>
        </authorList>
    </citation>
    <scope>NUCLEOTIDE SEQUENCE [LARGE SCALE GENOMIC DNA]</scope>
    <source>
        <strain evidence="2 3">DSM 45154</strain>
    </source>
</reference>
<dbReference type="EMBL" id="FUWS01000007">
    <property type="protein sequence ID" value="SKA19525.1"/>
    <property type="molecule type" value="Genomic_DNA"/>
</dbReference>